<name>A0A1E3L085_9BACL</name>
<sequence>MTLILNIKQDIDRSVQQWHKQFAEDIAPLGQGIRNVQYTTEALALIFQKGLPDDPVEQALFKLNTYLYMLQIVVQPVQNKLSRTMSSLGYHTHLAVAELQKSIESLFAEPLLLTSVTSIEQREWLSGTLSYIRVEMLSESRDSFTFFNSYMRIWINWILPLLTHSVADDIELTLQAEVKLLEQLEPRSGHSALKQAWWLAQSYIQFERGAEQDEVSLALIHTAATKQDFYPDRLPDYLERLTDQANWTRLAYWLTELADVLRQQQSNLQDYALYWEQVITQLPEAEPQMWTALEKLLPVGGRIYEQKLLSYGKWQLWMDYQLSAGNDPANYKVTELQPLENNAPEMLLPFYHQAVERHMAHKNRQGYKAAVKLLKRLAKLYKKIKQEPRWNDFIEQFAQRNSRLRALQEELRKGKLIP</sequence>
<accession>A0A1E3L085</accession>
<comment type="caution">
    <text evidence="1">The sequence shown here is derived from an EMBL/GenBank/DDBJ whole genome shotgun (WGS) entry which is preliminary data.</text>
</comment>
<dbReference type="PATRIC" id="fig|1886670.3.peg.4466"/>
<dbReference type="RefSeq" id="WP_069329726.1">
    <property type="nucleotide sequence ID" value="NZ_MDER01000086.1"/>
</dbReference>
<reference evidence="1 2" key="1">
    <citation type="submission" date="2016-08" db="EMBL/GenBank/DDBJ databases">
        <title>Genome sequencing of Paenibacillus sp. TI45-13ar, isolated from Korean traditional nuruk.</title>
        <authorList>
            <person name="Kim S.-J."/>
        </authorList>
    </citation>
    <scope>NUCLEOTIDE SEQUENCE [LARGE SCALE GENOMIC DNA]</scope>
    <source>
        <strain evidence="1 2">TI45-13ar</strain>
    </source>
</reference>
<keyword evidence="2" id="KW-1185">Reference proteome</keyword>
<evidence type="ECO:0000313" key="2">
    <source>
        <dbReference type="Proteomes" id="UP000094578"/>
    </source>
</evidence>
<protein>
    <submittedName>
        <fullName evidence="1">Uncharacterized protein</fullName>
    </submittedName>
</protein>
<dbReference type="EMBL" id="MDER01000086">
    <property type="protein sequence ID" value="ODP26595.1"/>
    <property type="molecule type" value="Genomic_DNA"/>
</dbReference>
<dbReference type="AlphaFoldDB" id="A0A1E3L085"/>
<gene>
    <name evidence="1" type="ORF">PTI45_04435</name>
</gene>
<organism evidence="1 2">
    <name type="scientific">Paenibacillus nuruki</name>
    <dbReference type="NCBI Taxonomy" id="1886670"/>
    <lineage>
        <taxon>Bacteria</taxon>
        <taxon>Bacillati</taxon>
        <taxon>Bacillota</taxon>
        <taxon>Bacilli</taxon>
        <taxon>Bacillales</taxon>
        <taxon>Paenibacillaceae</taxon>
        <taxon>Paenibacillus</taxon>
    </lineage>
</organism>
<evidence type="ECO:0000313" key="1">
    <source>
        <dbReference type="EMBL" id="ODP26595.1"/>
    </source>
</evidence>
<dbReference type="STRING" id="1886670.PTI45_04435"/>
<proteinExistence type="predicted"/>
<dbReference type="Proteomes" id="UP000094578">
    <property type="component" value="Unassembled WGS sequence"/>
</dbReference>